<dbReference type="GO" id="GO:0005737">
    <property type="term" value="C:cytoplasm"/>
    <property type="evidence" value="ECO:0007669"/>
    <property type="project" value="UniProtKB-ARBA"/>
</dbReference>
<dbReference type="CDD" id="cd19769">
    <property type="entry name" value="Bbox2_TRIM16-like"/>
    <property type="match status" value="1"/>
</dbReference>
<dbReference type="InterPro" id="IPR051051">
    <property type="entry name" value="E3_ubiq-ligase_TRIM/RNF"/>
</dbReference>
<dbReference type="InterPro" id="IPR043136">
    <property type="entry name" value="B30.2/SPRY_sf"/>
</dbReference>
<organism evidence="8 9">
    <name type="scientific">Alosa alosa</name>
    <name type="common">allis shad</name>
    <dbReference type="NCBI Taxonomy" id="278164"/>
    <lineage>
        <taxon>Eukaryota</taxon>
        <taxon>Metazoa</taxon>
        <taxon>Chordata</taxon>
        <taxon>Craniata</taxon>
        <taxon>Vertebrata</taxon>
        <taxon>Euteleostomi</taxon>
        <taxon>Actinopterygii</taxon>
        <taxon>Neopterygii</taxon>
        <taxon>Teleostei</taxon>
        <taxon>Clupei</taxon>
        <taxon>Clupeiformes</taxon>
        <taxon>Clupeoidei</taxon>
        <taxon>Clupeidae</taxon>
        <taxon>Alosa</taxon>
    </lineage>
</organism>
<dbReference type="SMART" id="SM00449">
    <property type="entry name" value="SPRY"/>
    <property type="match status" value="1"/>
</dbReference>
<evidence type="ECO:0000256" key="1">
    <source>
        <dbReference type="ARBA" id="ARBA00022723"/>
    </source>
</evidence>
<evidence type="ECO:0000256" key="5">
    <source>
        <dbReference type="SAM" id="Coils"/>
    </source>
</evidence>
<dbReference type="Proteomes" id="UP000823561">
    <property type="component" value="Chromosome 19"/>
</dbReference>
<keyword evidence="1" id="KW-0479">Metal-binding</keyword>
<dbReference type="Pfam" id="PF00643">
    <property type="entry name" value="zf-B_box"/>
    <property type="match status" value="1"/>
</dbReference>
<evidence type="ECO:0000313" key="8">
    <source>
        <dbReference type="EMBL" id="KAG5265257.1"/>
    </source>
</evidence>
<dbReference type="SMART" id="SM00589">
    <property type="entry name" value="PRY"/>
    <property type="match status" value="1"/>
</dbReference>
<dbReference type="Gene3D" id="3.30.160.60">
    <property type="entry name" value="Classic Zinc Finger"/>
    <property type="match status" value="1"/>
</dbReference>
<dbReference type="FunFam" id="2.60.120.920:FF:000004">
    <property type="entry name" value="Butyrophilin subfamily 1 member A1"/>
    <property type="match status" value="1"/>
</dbReference>
<accession>A0AAV6FVG8</accession>
<dbReference type="InterPro" id="IPR001870">
    <property type="entry name" value="B30.2/SPRY"/>
</dbReference>
<dbReference type="InterPro" id="IPR003879">
    <property type="entry name" value="Butyrophylin_SPRY"/>
</dbReference>
<dbReference type="SMART" id="SM00336">
    <property type="entry name" value="BBOX"/>
    <property type="match status" value="1"/>
</dbReference>
<dbReference type="PANTHER" id="PTHR25465">
    <property type="entry name" value="B-BOX DOMAIN CONTAINING"/>
    <property type="match status" value="1"/>
</dbReference>
<comment type="caution">
    <text evidence="8">The sequence shown here is derived from an EMBL/GenBank/DDBJ whole genome shotgun (WGS) entry which is preliminary data.</text>
</comment>
<protein>
    <recommendedName>
        <fullName evidence="10">E3 ubiquitin-protein ligase TRIM39-like</fullName>
    </recommendedName>
</protein>
<evidence type="ECO:0008006" key="10">
    <source>
        <dbReference type="Google" id="ProtNLM"/>
    </source>
</evidence>
<evidence type="ECO:0000313" key="9">
    <source>
        <dbReference type="Proteomes" id="UP000823561"/>
    </source>
</evidence>
<evidence type="ECO:0000256" key="4">
    <source>
        <dbReference type="PROSITE-ProRule" id="PRU00024"/>
    </source>
</evidence>
<evidence type="ECO:0000259" key="6">
    <source>
        <dbReference type="PROSITE" id="PS50119"/>
    </source>
</evidence>
<dbReference type="InterPro" id="IPR058030">
    <property type="entry name" value="TRIM8/14/16/25/29/45/65_CC"/>
</dbReference>
<dbReference type="EMBL" id="JADWDJ010000019">
    <property type="protein sequence ID" value="KAG5265257.1"/>
    <property type="molecule type" value="Genomic_DNA"/>
</dbReference>
<feature type="coiled-coil region" evidence="5">
    <location>
        <begin position="123"/>
        <end position="190"/>
    </location>
</feature>
<sequence>MSRGWGRQWRLRALKSCLDCGTSFCALHLELHQRAPALQRHVLSEPLQDLEGRVCQKHRRPLELFCRDDHTCVCQFCTEGEHKNHSTVPLEEEGKDRKTKLGKTQAELLEMILERLDKISEIKHSVELRKKSTEEELAASEQLCASVVRCVERSRRELEEDLREDQEAAEREAEEMVAQLQQEITSLKTRSTDTVHLLHTEDNLHLLQADPALCCPPETRSWAGVRVNTHVCVEAAMVKMEKTLRDQLQSIPQRKLRRIQQYEVDVTLDPVTAHPKLLLSADRKQVRCGDKPQKVPPSPLRFDSCACVLATQRFASGRHYFQVRVGGKTGWGVGVASEALQRKGEVCVSPEEGVWTLVLRAGPEYWAADHTPQRLTPCGELRTLGVFLDYDGGRVAFYDVENTALLYAFTHLTFTDRLHPFFSPYNNDGGGNSAPLVITPVNHTT</sequence>
<keyword evidence="5" id="KW-0175">Coiled coil</keyword>
<dbReference type="PROSITE" id="PS50119">
    <property type="entry name" value="ZF_BBOX"/>
    <property type="match status" value="1"/>
</dbReference>
<evidence type="ECO:0000259" key="7">
    <source>
        <dbReference type="PROSITE" id="PS50188"/>
    </source>
</evidence>
<keyword evidence="2 4" id="KW-0863">Zinc-finger</keyword>
<dbReference type="SUPFAM" id="SSF49899">
    <property type="entry name" value="Concanavalin A-like lectins/glucanases"/>
    <property type="match status" value="1"/>
</dbReference>
<proteinExistence type="predicted"/>
<dbReference type="Gene3D" id="2.60.120.920">
    <property type="match status" value="1"/>
</dbReference>
<dbReference type="GO" id="GO:0008270">
    <property type="term" value="F:zinc ion binding"/>
    <property type="evidence" value="ECO:0007669"/>
    <property type="project" value="UniProtKB-KW"/>
</dbReference>
<dbReference type="InterPro" id="IPR003877">
    <property type="entry name" value="SPRY_dom"/>
</dbReference>
<feature type="domain" description="B30.2/SPRY" evidence="7">
    <location>
        <begin position="246"/>
        <end position="441"/>
    </location>
</feature>
<dbReference type="Pfam" id="PF00622">
    <property type="entry name" value="SPRY"/>
    <property type="match status" value="1"/>
</dbReference>
<feature type="domain" description="B box-type" evidence="6">
    <location>
        <begin position="50"/>
        <end position="90"/>
    </location>
</feature>
<dbReference type="PANTHER" id="PTHR25465:SF32">
    <property type="entry name" value="BLOODTHIRSTY-RELATED GENE FAMILY, MEMBER 16 ISOFORM X1-RELATED"/>
    <property type="match status" value="1"/>
</dbReference>
<dbReference type="PROSITE" id="PS50188">
    <property type="entry name" value="B302_SPRY"/>
    <property type="match status" value="1"/>
</dbReference>
<dbReference type="InterPro" id="IPR006574">
    <property type="entry name" value="PRY"/>
</dbReference>
<dbReference type="PRINTS" id="PR01407">
    <property type="entry name" value="BUTYPHLNCDUF"/>
</dbReference>
<name>A0AAV6FVG8_9TELE</name>
<evidence type="ECO:0000256" key="2">
    <source>
        <dbReference type="ARBA" id="ARBA00022771"/>
    </source>
</evidence>
<dbReference type="CDD" id="cd13733">
    <property type="entry name" value="SPRY_PRY_C-I_1"/>
    <property type="match status" value="1"/>
</dbReference>
<dbReference type="Gene3D" id="4.10.830.40">
    <property type="match status" value="1"/>
</dbReference>
<reference evidence="8" key="1">
    <citation type="submission" date="2020-10" db="EMBL/GenBank/DDBJ databases">
        <title>Chromosome-scale genome assembly of the Allis shad, Alosa alosa.</title>
        <authorList>
            <person name="Margot Z."/>
            <person name="Christophe K."/>
            <person name="Cabau C."/>
            <person name="Louis A."/>
            <person name="Berthelot C."/>
            <person name="Parey E."/>
            <person name="Roest Crollius H."/>
            <person name="Montfort J."/>
            <person name="Robinson-Rechavi M."/>
            <person name="Bucao C."/>
            <person name="Bouchez O."/>
            <person name="Gislard M."/>
            <person name="Lluch J."/>
            <person name="Milhes M."/>
            <person name="Lampietro C."/>
            <person name="Lopez Roques C."/>
            <person name="Donnadieu C."/>
            <person name="Braasch I."/>
            <person name="Desvignes T."/>
            <person name="Postlethwait J."/>
            <person name="Bobe J."/>
            <person name="Guiguen Y."/>
        </authorList>
    </citation>
    <scope>NUCLEOTIDE SEQUENCE</scope>
    <source>
        <strain evidence="8">M-15738</strain>
        <tissue evidence="8">Blood</tissue>
    </source>
</reference>
<dbReference type="InterPro" id="IPR013320">
    <property type="entry name" value="ConA-like_dom_sf"/>
</dbReference>
<dbReference type="Pfam" id="PF13765">
    <property type="entry name" value="PRY"/>
    <property type="match status" value="1"/>
</dbReference>
<dbReference type="Pfam" id="PF25600">
    <property type="entry name" value="TRIM_CC"/>
    <property type="match status" value="1"/>
</dbReference>
<dbReference type="InterPro" id="IPR000315">
    <property type="entry name" value="Znf_B-box"/>
</dbReference>
<dbReference type="AlphaFoldDB" id="A0AAV6FVG8"/>
<dbReference type="SUPFAM" id="SSF57845">
    <property type="entry name" value="B-box zinc-binding domain"/>
    <property type="match status" value="1"/>
</dbReference>
<evidence type="ECO:0000256" key="3">
    <source>
        <dbReference type="ARBA" id="ARBA00022833"/>
    </source>
</evidence>
<keyword evidence="9" id="KW-1185">Reference proteome</keyword>
<keyword evidence="3" id="KW-0862">Zinc</keyword>
<gene>
    <name evidence="8" type="ORF">AALO_G00240230</name>
</gene>